<comment type="subcellular location">
    <subcellularLocation>
        <location evidence="6">Cell outer membrane</location>
    </subcellularLocation>
</comment>
<evidence type="ECO:0000313" key="7">
    <source>
        <dbReference type="EMBL" id="MCV2884051.1"/>
    </source>
</evidence>
<keyword evidence="4 6" id="KW-0998">Cell outer membrane</keyword>
<evidence type="ECO:0000256" key="2">
    <source>
        <dbReference type="ARBA" id="ARBA00023136"/>
    </source>
</evidence>
<organism evidence="7 8">
    <name type="scientific">Fluctibacter corallii</name>
    <dbReference type="NCBI Taxonomy" id="2984329"/>
    <lineage>
        <taxon>Bacteria</taxon>
        <taxon>Pseudomonadati</taxon>
        <taxon>Pseudomonadota</taxon>
        <taxon>Gammaproteobacteria</taxon>
        <taxon>Alteromonadales</taxon>
        <taxon>Alteromonadaceae</taxon>
        <taxon>Fluctibacter</taxon>
    </lineage>
</organism>
<evidence type="ECO:0000313" key="8">
    <source>
        <dbReference type="Proteomes" id="UP001652504"/>
    </source>
</evidence>
<reference evidence="7 8" key="1">
    <citation type="submission" date="2022-10" db="EMBL/GenBank/DDBJ databases">
        <title>Aestuariibacter sp. AA17 isolated from Montipora capitata coral fragment.</title>
        <authorList>
            <person name="Emsley S.A."/>
            <person name="Pfannmuller K.M."/>
            <person name="Loughran R.M."/>
            <person name="Shlafstein M."/>
            <person name="Papke E."/>
            <person name="Saw J.H."/>
            <person name="Ushijima B."/>
            <person name="Videau P."/>
        </authorList>
    </citation>
    <scope>NUCLEOTIDE SEQUENCE [LARGE SCALE GENOMIC DNA]</scope>
    <source>
        <strain evidence="7 8">AA17</strain>
    </source>
</reference>
<protein>
    <recommendedName>
        <fullName evidence="6">Outer membrane protein assembly factor BamC</fullName>
    </recommendedName>
</protein>
<gene>
    <name evidence="6 7" type="primary">bamC</name>
    <name evidence="7" type="ORF">OE749_05025</name>
</gene>
<dbReference type="RefSeq" id="WP_263711261.1">
    <property type="nucleotide sequence ID" value="NZ_JAOWKX010000002.1"/>
</dbReference>
<dbReference type="InterPro" id="IPR010653">
    <property type="entry name" value="NlpB/DapX"/>
</dbReference>
<evidence type="ECO:0000256" key="1">
    <source>
        <dbReference type="ARBA" id="ARBA00022729"/>
    </source>
</evidence>
<dbReference type="Gene3D" id="3.30.530.50">
    <property type="match status" value="1"/>
</dbReference>
<accession>A0ABT3A5T6</accession>
<evidence type="ECO:0000256" key="3">
    <source>
        <dbReference type="ARBA" id="ARBA00023139"/>
    </source>
</evidence>
<keyword evidence="8" id="KW-1185">Reference proteome</keyword>
<comment type="similarity">
    <text evidence="6">Belongs to the BamC family.</text>
</comment>
<dbReference type="EMBL" id="JAOWKX010000002">
    <property type="protein sequence ID" value="MCV2884051.1"/>
    <property type="molecule type" value="Genomic_DNA"/>
</dbReference>
<comment type="function">
    <text evidence="6">Part of the outer membrane protein assembly complex, which is involved in assembly and insertion of beta-barrel proteins into the outer membrane.</text>
</comment>
<evidence type="ECO:0000256" key="4">
    <source>
        <dbReference type="ARBA" id="ARBA00023237"/>
    </source>
</evidence>
<dbReference type="Gene3D" id="3.30.310.170">
    <property type="entry name" value="Outer membrane protein assembly factor BamC"/>
    <property type="match status" value="1"/>
</dbReference>
<keyword evidence="1 6" id="KW-0732">Signal</keyword>
<keyword evidence="3" id="KW-0564">Palmitate</keyword>
<sequence length="370" mass="41784">MTRISAIVAGIGLTCITACTSLHERQTANGDFEYLEKSRLSSFKVPEELDQPDYSGDYDLPSVGANAPSDLLGDNITVVSPALVLPLVSGSHIEEGKKEATVWFDQIDDSKPLDETIWNSLLSFLEEQGIGVSSFDKDNQTLITDWLIIEESESNGWFDWTSTERSIGKRFEFTLTLKPHGRTAALKVNMKDYMETVGEDVIAELDAESERRNEVNVLNRVISHYQHQIRVADMKRIREIRRGLPMELGFNQNGDSAYVVNGKYEVVWPRLLLVLRKLGFNVKDLDQSNGLLFVSYGNSESSWWSSLFSSDDEKFNLEKDEYRMQVSSLSEDRTAITLMDNESVPFDAAKITELYAAFAKTMADDDLDIR</sequence>
<comment type="caution">
    <text evidence="7">The sequence shown here is derived from an EMBL/GenBank/DDBJ whole genome shotgun (WGS) entry which is preliminary data.</text>
</comment>
<dbReference type="InterPro" id="IPR014524">
    <property type="entry name" value="BamC"/>
</dbReference>
<evidence type="ECO:0000256" key="6">
    <source>
        <dbReference type="HAMAP-Rule" id="MF_00924"/>
    </source>
</evidence>
<dbReference type="HAMAP" id="MF_00924">
    <property type="entry name" value="OM_assembly_BamC"/>
    <property type="match status" value="1"/>
</dbReference>
<keyword evidence="5" id="KW-0449">Lipoprotein</keyword>
<dbReference type="Pfam" id="PF06804">
    <property type="entry name" value="Lipoprotein_18"/>
    <property type="match status" value="1"/>
</dbReference>
<dbReference type="Proteomes" id="UP001652504">
    <property type="component" value="Unassembled WGS sequence"/>
</dbReference>
<evidence type="ECO:0000256" key="5">
    <source>
        <dbReference type="ARBA" id="ARBA00023288"/>
    </source>
</evidence>
<name>A0ABT3A5T6_9ALTE</name>
<dbReference type="InterPro" id="IPR042268">
    <property type="entry name" value="BamC_C"/>
</dbReference>
<comment type="subunit">
    <text evidence="6">Part of the Bam complex.</text>
</comment>
<proteinExistence type="inferred from homology"/>
<keyword evidence="2 6" id="KW-0472">Membrane</keyword>